<keyword evidence="1" id="KW-0175">Coiled coil</keyword>
<evidence type="ECO:0000313" key="4">
    <source>
        <dbReference type="Proteomes" id="UP000231019"/>
    </source>
</evidence>
<dbReference type="InterPro" id="IPR037883">
    <property type="entry name" value="Knr4/Smi1-like_sf"/>
</dbReference>
<gene>
    <name evidence="3" type="ORF">COW36_14175</name>
</gene>
<dbReference type="AlphaFoldDB" id="A0A2M7G3I1"/>
<accession>A0A2M7G3I1</accession>
<dbReference type="SUPFAM" id="SSF48403">
    <property type="entry name" value="Ankyrin repeat"/>
    <property type="match status" value="1"/>
</dbReference>
<dbReference type="PANTHER" id="PTHR24198">
    <property type="entry name" value="ANKYRIN REPEAT AND PROTEIN KINASE DOMAIN-CONTAINING PROTEIN"/>
    <property type="match status" value="1"/>
</dbReference>
<feature type="coiled-coil region" evidence="1">
    <location>
        <begin position="285"/>
        <end position="327"/>
    </location>
</feature>
<dbReference type="InterPro" id="IPR036770">
    <property type="entry name" value="Ankyrin_rpt-contain_sf"/>
</dbReference>
<evidence type="ECO:0000256" key="1">
    <source>
        <dbReference type="SAM" id="Coils"/>
    </source>
</evidence>
<dbReference type="Pfam" id="PF09346">
    <property type="entry name" value="SMI1_KNR4"/>
    <property type="match status" value="1"/>
</dbReference>
<reference evidence="3 4" key="1">
    <citation type="submission" date="2017-09" db="EMBL/GenBank/DDBJ databases">
        <title>Depth-based differentiation of microbial function through sediment-hosted aquifers and enrichment of novel symbionts in the deep terrestrial subsurface.</title>
        <authorList>
            <person name="Probst A.J."/>
            <person name="Ladd B."/>
            <person name="Jarett J.K."/>
            <person name="Geller-Mcgrath D.E."/>
            <person name="Sieber C.M."/>
            <person name="Emerson J.B."/>
            <person name="Anantharaman K."/>
            <person name="Thomas B.C."/>
            <person name="Malmstrom R."/>
            <person name="Stieglmeier M."/>
            <person name="Klingl A."/>
            <person name="Woyke T."/>
            <person name="Ryan C.M."/>
            <person name="Banfield J.F."/>
        </authorList>
    </citation>
    <scope>NUCLEOTIDE SEQUENCE [LARGE SCALE GENOMIC DNA]</scope>
    <source>
        <strain evidence="3">CG17_big_fil_post_rev_8_21_14_2_50_48_46</strain>
    </source>
</reference>
<evidence type="ECO:0000259" key="2">
    <source>
        <dbReference type="SMART" id="SM00860"/>
    </source>
</evidence>
<organism evidence="3 4">
    <name type="scientific">bacterium (Candidatus Blackallbacteria) CG17_big_fil_post_rev_8_21_14_2_50_48_46</name>
    <dbReference type="NCBI Taxonomy" id="2014261"/>
    <lineage>
        <taxon>Bacteria</taxon>
        <taxon>Candidatus Blackallbacteria</taxon>
    </lineage>
</organism>
<dbReference type="PANTHER" id="PTHR24198:SF165">
    <property type="entry name" value="ANKYRIN REPEAT-CONTAINING PROTEIN-RELATED"/>
    <property type="match status" value="1"/>
</dbReference>
<dbReference type="SMART" id="SM00860">
    <property type="entry name" value="SMI1_KNR4"/>
    <property type="match status" value="1"/>
</dbReference>
<sequence>MKPKFKNSFPLIPDSEISELEQKLGVHLPESYRHFLLKINGGEPVPCFFRKRDSPDHPDDGEDHGAYVLHFYGASLNPRQKNRNLLYLAFDEVYAVPRDYIGIGVEQTGYDYLILGINGPNRGKVFRQLYGSCAEDGGPTDEELAWLADDFDTFINSCDYGLKPYMFPDLFQKGDNDAIIDYLEKNKGDDLDPIFYALEFDNLEILKYSFLNGYKTDINPLRFAGRKDIADFLIENGFDINLKDKRSYSTPIFTKAMNGELEMLSYYLSLGANVFVTDKTGLTPLDCAKKELQRLEEDEWLFNQEGIACQKEVIHLLEEAMNKAENKT</sequence>
<dbReference type="Gene3D" id="3.40.1580.10">
    <property type="entry name" value="SMI1/KNR4-like"/>
    <property type="match status" value="1"/>
</dbReference>
<dbReference type="InterPro" id="IPR018958">
    <property type="entry name" value="Knr4/Smi1-like_dom"/>
</dbReference>
<evidence type="ECO:0000313" key="3">
    <source>
        <dbReference type="EMBL" id="PIW16267.1"/>
    </source>
</evidence>
<dbReference type="Gene3D" id="1.25.40.20">
    <property type="entry name" value="Ankyrin repeat-containing domain"/>
    <property type="match status" value="1"/>
</dbReference>
<protein>
    <recommendedName>
        <fullName evidence="2">Knr4/Smi1-like domain-containing protein</fullName>
    </recommendedName>
</protein>
<feature type="domain" description="Knr4/Smi1-like" evidence="2">
    <location>
        <begin position="11"/>
        <end position="157"/>
    </location>
</feature>
<dbReference type="SUPFAM" id="SSF160631">
    <property type="entry name" value="SMI1/KNR4-like"/>
    <property type="match status" value="1"/>
</dbReference>
<proteinExistence type="predicted"/>
<dbReference type="Proteomes" id="UP000231019">
    <property type="component" value="Unassembled WGS sequence"/>
</dbReference>
<name>A0A2M7G3I1_9BACT</name>
<dbReference type="EMBL" id="PFFQ01000039">
    <property type="protein sequence ID" value="PIW16267.1"/>
    <property type="molecule type" value="Genomic_DNA"/>
</dbReference>
<comment type="caution">
    <text evidence="3">The sequence shown here is derived from an EMBL/GenBank/DDBJ whole genome shotgun (WGS) entry which is preliminary data.</text>
</comment>